<feature type="compositionally biased region" description="Basic and acidic residues" evidence="8">
    <location>
        <begin position="1"/>
        <end position="27"/>
    </location>
</feature>
<dbReference type="AlphaFoldDB" id="A0A542E6I0"/>
<dbReference type="Gene3D" id="3.30.1490.480">
    <property type="entry name" value="Endolytic murein transglycosylase"/>
    <property type="match status" value="1"/>
</dbReference>
<evidence type="ECO:0000256" key="5">
    <source>
        <dbReference type="ARBA" id="ARBA00023239"/>
    </source>
</evidence>
<dbReference type="PANTHER" id="PTHR30518:SF2">
    <property type="entry name" value="ENDOLYTIC MUREIN TRANSGLYCOSYLASE"/>
    <property type="match status" value="1"/>
</dbReference>
<evidence type="ECO:0000313" key="9">
    <source>
        <dbReference type="EMBL" id="TQJ10943.1"/>
    </source>
</evidence>
<evidence type="ECO:0000313" key="10">
    <source>
        <dbReference type="Proteomes" id="UP000317893"/>
    </source>
</evidence>
<keyword evidence="10" id="KW-1185">Reference proteome</keyword>
<proteinExistence type="inferred from homology"/>
<gene>
    <name evidence="7" type="primary">mltG</name>
    <name evidence="9" type="ORF">FB458_4087</name>
</gene>
<evidence type="ECO:0000256" key="4">
    <source>
        <dbReference type="ARBA" id="ARBA00023136"/>
    </source>
</evidence>
<organism evidence="9 10">
    <name type="scientific">Lapillicoccus jejuensis</name>
    <dbReference type="NCBI Taxonomy" id="402171"/>
    <lineage>
        <taxon>Bacteria</taxon>
        <taxon>Bacillati</taxon>
        <taxon>Actinomycetota</taxon>
        <taxon>Actinomycetes</taxon>
        <taxon>Micrococcales</taxon>
        <taxon>Intrasporangiaceae</taxon>
        <taxon>Lapillicoccus</taxon>
    </lineage>
</organism>
<comment type="catalytic activity">
    <reaction evidence="7">
        <text>a peptidoglycan chain = a peptidoglycan chain with N-acetyl-1,6-anhydromuramyl-[peptide] at the reducing end + a peptidoglycan chain with N-acetylglucosamine at the non-reducing end.</text>
        <dbReference type="EC" id="4.2.2.29"/>
    </reaction>
</comment>
<protein>
    <recommendedName>
        <fullName evidence="7">Endolytic murein transglycosylase</fullName>
        <ecNumber evidence="7">4.2.2.29</ecNumber>
    </recommendedName>
    <alternativeName>
        <fullName evidence="7">Peptidoglycan lytic transglycosylase</fullName>
    </alternativeName>
    <alternativeName>
        <fullName evidence="7">Peptidoglycan polymerization terminase</fullName>
    </alternativeName>
</protein>
<evidence type="ECO:0000256" key="8">
    <source>
        <dbReference type="SAM" id="MobiDB-lite"/>
    </source>
</evidence>
<keyword evidence="5 7" id="KW-0456">Lyase</keyword>
<name>A0A542E6I0_9MICO</name>
<evidence type="ECO:0000256" key="6">
    <source>
        <dbReference type="ARBA" id="ARBA00023316"/>
    </source>
</evidence>
<evidence type="ECO:0000256" key="1">
    <source>
        <dbReference type="ARBA" id="ARBA00022475"/>
    </source>
</evidence>
<dbReference type="HAMAP" id="MF_02065">
    <property type="entry name" value="MltG"/>
    <property type="match status" value="1"/>
</dbReference>
<dbReference type="GO" id="GO:0008932">
    <property type="term" value="F:lytic endotransglycosylase activity"/>
    <property type="evidence" value="ECO:0007669"/>
    <property type="project" value="UniProtKB-UniRule"/>
</dbReference>
<comment type="function">
    <text evidence="7">Functions as a peptidoglycan terminase that cleaves nascent peptidoglycan strands endolytically to terminate their elongation.</text>
</comment>
<comment type="subcellular location">
    <subcellularLocation>
        <location evidence="7">Cell membrane</location>
        <topology evidence="7">Single-pass membrane protein</topology>
    </subcellularLocation>
</comment>
<dbReference type="GO" id="GO:0009252">
    <property type="term" value="P:peptidoglycan biosynthetic process"/>
    <property type="evidence" value="ECO:0007669"/>
    <property type="project" value="UniProtKB-UniRule"/>
</dbReference>
<keyword evidence="6 7" id="KW-0961">Cell wall biogenesis/degradation</keyword>
<accession>A0A542E6I0</accession>
<dbReference type="Proteomes" id="UP000317893">
    <property type="component" value="Unassembled WGS sequence"/>
</dbReference>
<dbReference type="Pfam" id="PF02618">
    <property type="entry name" value="YceG"/>
    <property type="match status" value="1"/>
</dbReference>
<comment type="caution">
    <text evidence="9">The sequence shown here is derived from an EMBL/GenBank/DDBJ whole genome shotgun (WGS) entry which is preliminary data.</text>
</comment>
<reference evidence="9 10" key="1">
    <citation type="submission" date="2019-06" db="EMBL/GenBank/DDBJ databases">
        <title>Sequencing the genomes of 1000 actinobacteria strains.</title>
        <authorList>
            <person name="Klenk H.-P."/>
        </authorList>
    </citation>
    <scope>NUCLEOTIDE SEQUENCE [LARGE SCALE GENOMIC DNA]</scope>
    <source>
        <strain evidence="9 10">DSM 18607</strain>
    </source>
</reference>
<dbReference type="InterPro" id="IPR003770">
    <property type="entry name" value="MLTG-like"/>
</dbReference>
<keyword evidence="2 7" id="KW-0812">Transmembrane</keyword>
<comment type="similarity">
    <text evidence="7">Belongs to the transglycosylase MltG family.</text>
</comment>
<dbReference type="GO" id="GO:0071555">
    <property type="term" value="P:cell wall organization"/>
    <property type="evidence" value="ECO:0007669"/>
    <property type="project" value="UniProtKB-KW"/>
</dbReference>
<feature type="transmembrane region" description="Helical" evidence="7">
    <location>
        <begin position="87"/>
        <end position="108"/>
    </location>
</feature>
<evidence type="ECO:0000256" key="2">
    <source>
        <dbReference type="ARBA" id="ARBA00022692"/>
    </source>
</evidence>
<feature type="region of interest" description="Disordered" evidence="8">
    <location>
        <begin position="1"/>
        <end position="80"/>
    </location>
</feature>
<feature type="compositionally biased region" description="Acidic residues" evidence="8">
    <location>
        <begin position="28"/>
        <end position="38"/>
    </location>
</feature>
<dbReference type="NCBIfam" id="TIGR00247">
    <property type="entry name" value="endolytic transglycosylase MltG"/>
    <property type="match status" value="1"/>
</dbReference>
<feature type="compositionally biased region" description="Basic and acidic residues" evidence="8">
    <location>
        <begin position="39"/>
        <end position="58"/>
    </location>
</feature>
<feature type="site" description="Important for catalytic activity" evidence="7">
    <location>
        <position position="306"/>
    </location>
</feature>
<keyword evidence="1 7" id="KW-1003">Cell membrane</keyword>
<evidence type="ECO:0000256" key="7">
    <source>
        <dbReference type="HAMAP-Rule" id="MF_02065"/>
    </source>
</evidence>
<keyword evidence="3 7" id="KW-1133">Transmembrane helix</keyword>
<dbReference type="EC" id="4.2.2.29" evidence="7"/>
<dbReference type="EMBL" id="VFMN01000001">
    <property type="protein sequence ID" value="TQJ10943.1"/>
    <property type="molecule type" value="Genomic_DNA"/>
</dbReference>
<dbReference type="GO" id="GO:0005886">
    <property type="term" value="C:plasma membrane"/>
    <property type="evidence" value="ECO:0007669"/>
    <property type="project" value="UniProtKB-SubCell"/>
</dbReference>
<dbReference type="RefSeq" id="WP_141850095.1">
    <property type="nucleotide sequence ID" value="NZ_BAAAPR010000019.1"/>
</dbReference>
<dbReference type="OrthoDB" id="9814591at2"/>
<evidence type="ECO:0000256" key="3">
    <source>
        <dbReference type="ARBA" id="ARBA00022989"/>
    </source>
</evidence>
<feature type="compositionally biased region" description="Basic residues" evidence="8">
    <location>
        <begin position="70"/>
        <end position="80"/>
    </location>
</feature>
<sequence length="430" mass="45743">MTDPRDTRGRLDEAPHPGTDDDAWAEHEWDETSYDDLEHDLHEEDLHGDELPEDHDHPLAGMAAEPSSRTARREHARLRRQGRRRRVRGLIVLVVALAVVAGAGWVAVGKLRPLLDVATESQDYPGPGTGSVVVTVADGDTASAIGTKLQDADVVKTAKAFASAAADDPRGASIQPGAYALKKQMSAAGALAVLVDPANRSVPQVTVREGLWLSETLALLSKQTGVPLADYQAAAKDPASIGLPAEAKGNLEGWLFPSTYEFSSSTSAVEQLTEMVAKTQAELTSLGVPPGQQERTLILASIVQAEGRRAADLPKIARVIDNRLAKPMKLQLDSTVSYGVQKRAITTTDAERAANNGYNTYVRDGLPVGPIGNPGAQAITAAQNPAAGPWLYFVAVNPSTGETKFATTAAEHEANVAEFQKWCSQNPGKC</sequence>
<dbReference type="PANTHER" id="PTHR30518">
    <property type="entry name" value="ENDOLYTIC MUREIN TRANSGLYCOSYLASE"/>
    <property type="match status" value="1"/>
</dbReference>
<dbReference type="Gene3D" id="3.30.160.60">
    <property type="entry name" value="Classic Zinc Finger"/>
    <property type="match status" value="1"/>
</dbReference>
<dbReference type="CDD" id="cd08010">
    <property type="entry name" value="MltG_like"/>
    <property type="match status" value="1"/>
</dbReference>
<keyword evidence="4 7" id="KW-0472">Membrane</keyword>